<accession>A0A9W6IQZ0</accession>
<dbReference type="PANTHER" id="PTHR35894">
    <property type="entry name" value="GENERAL SECRETION PATHWAY PROTEIN A-RELATED"/>
    <property type="match status" value="1"/>
</dbReference>
<evidence type="ECO:0000313" key="3">
    <source>
        <dbReference type="Proteomes" id="UP001143486"/>
    </source>
</evidence>
<dbReference type="SMART" id="SM00382">
    <property type="entry name" value="AAA"/>
    <property type="match status" value="1"/>
</dbReference>
<feature type="domain" description="AAA+ ATPase" evidence="1">
    <location>
        <begin position="40"/>
        <end position="195"/>
    </location>
</feature>
<sequence length="324" mass="35913">MLTSQIRTHFGIARDWTSAGYFETAHLKQLQADIADAIAAGRLVAISGPVGAGKTAMIRRLEGQLLQDKRIIVARSLSIDKPRVGLPALITALFLDISKDPDFKVPKQPERRERVLQELFAKARKPVVLFIDEAHDLHGHTLNGLKRLVETIEAGGGALSVVLIGHPRLQNDLKRSTMEEIGHRTTKFEFAGLGDQRADFLDWLLAQCVAEGTDVDDIITPEARDFLADRLSTPLQFAEHLNRAFTDAYRLGAGVVTAEIVEETISFGFDDLDARLARYGYTSKALAEQFDARPTEIRHFLRGKLDPERADELGTAMRRAGLPI</sequence>
<dbReference type="SUPFAM" id="SSF52540">
    <property type="entry name" value="P-loop containing nucleoside triphosphate hydrolases"/>
    <property type="match status" value="1"/>
</dbReference>
<dbReference type="AlphaFoldDB" id="A0A9W6IQZ0"/>
<comment type="caution">
    <text evidence="2">The sequence shown here is derived from an EMBL/GenBank/DDBJ whole genome shotgun (WGS) entry which is preliminary data.</text>
</comment>
<dbReference type="Proteomes" id="UP001143486">
    <property type="component" value="Unassembled WGS sequence"/>
</dbReference>
<dbReference type="Pfam" id="PF13401">
    <property type="entry name" value="AAA_22"/>
    <property type="match status" value="1"/>
</dbReference>
<reference evidence="2" key="2">
    <citation type="submission" date="2023-01" db="EMBL/GenBank/DDBJ databases">
        <authorList>
            <person name="Sun Q."/>
            <person name="Evtushenko L."/>
        </authorList>
    </citation>
    <scope>NUCLEOTIDE SEQUENCE</scope>
    <source>
        <strain evidence="2">VKM B-1513</strain>
    </source>
</reference>
<dbReference type="InterPro" id="IPR027417">
    <property type="entry name" value="P-loop_NTPase"/>
</dbReference>
<keyword evidence="3" id="KW-1185">Reference proteome</keyword>
<protein>
    <recommendedName>
        <fullName evidence="1">AAA+ ATPase domain-containing protein</fullName>
    </recommendedName>
</protein>
<name>A0A9W6IQZ0_9PROT</name>
<reference evidence="2" key="1">
    <citation type="journal article" date="2014" name="Int. J. Syst. Evol. Microbiol.">
        <title>Complete genome sequence of Corynebacterium casei LMG S-19264T (=DSM 44701T), isolated from a smear-ripened cheese.</title>
        <authorList>
            <consortium name="US DOE Joint Genome Institute (JGI-PGF)"/>
            <person name="Walter F."/>
            <person name="Albersmeier A."/>
            <person name="Kalinowski J."/>
            <person name="Ruckert C."/>
        </authorList>
    </citation>
    <scope>NUCLEOTIDE SEQUENCE</scope>
    <source>
        <strain evidence="2">VKM B-1513</strain>
    </source>
</reference>
<dbReference type="Gene3D" id="3.40.50.300">
    <property type="entry name" value="P-loop containing nucleotide triphosphate hydrolases"/>
    <property type="match status" value="1"/>
</dbReference>
<proteinExistence type="predicted"/>
<evidence type="ECO:0000259" key="1">
    <source>
        <dbReference type="SMART" id="SM00382"/>
    </source>
</evidence>
<dbReference type="EMBL" id="BSFE01000016">
    <property type="protein sequence ID" value="GLK53944.1"/>
    <property type="molecule type" value="Genomic_DNA"/>
</dbReference>
<dbReference type="InterPro" id="IPR049945">
    <property type="entry name" value="AAA_22"/>
</dbReference>
<gene>
    <name evidence="2" type="ORF">GCM10017621_34520</name>
</gene>
<organism evidence="2 3">
    <name type="scientific">Maricaulis virginensis</name>
    <dbReference type="NCBI Taxonomy" id="144022"/>
    <lineage>
        <taxon>Bacteria</taxon>
        <taxon>Pseudomonadati</taxon>
        <taxon>Pseudomonadota</taxon>
        <taxon>Alphaproteobacteria</taxon>
        <taxon>Maricaulales</taxon>
        <taxon>Maricaulaceae</taxon>
        <taxon>Maricaulis</taxon>
    </lineage>
</organism>
<dbReference type="PANTHER" id="PTHR35894:SF1">
    <property type="entry name" value="PHOSPHORIBULOKINASE _ URIDINE KINASE FAMILY"/>
    <property type="match status" value="1"/>
</dbReference>
<dbReference type="CDD" id="cd00009">
    <property type="entry name" value="AAA"/>
    <property type="match status" value="1"/>
</dbReference>
<dbReference type="RefSeq" id="WP_271188277.1">
    <property type="nucleotide sequence ID" value="NZ_BSFE01000016.1"/>
</dbReference>
<dbReference type="GO" id="GO:0016887">
    <property type="term" value="F:ATP hydrolysis activity"/>
    <property type="evidence" value="ECO:0007669"/>
    <property type="project" value="InterPro"/>
</dbReference>
<dbReference type="InterPro" id="IPR003593">
    <property type="entry name" value="AAA+_ATPase"/>
</dbReference>
<evidence type="ECO:0000313" key="2">
    <source>
        <dbReference type="EMBL" id="GLK53944.1"/>
    </source>
</evidence>
<dbReference type="InterPro" id="IPR052026">
    <property type="entry name" value="ExeA_AAA_ATPase_DNA-bind"/>
</dbReference>